<proteinExistence type="predicted"/>
<gene>
    <name evidence="1" type="ORF">LWI29_008656</name>
</gene>
<comment type="caution">
    <text evidence="1">The sequence shown here is derived from an EMBL/GenBank/DDBJ whole genome shotgun (WGS) entry which is preliminary data.</text>
</comment>
<reference evidence="1" key="1">
    <citation type="journal article" date="2022" name="Plant J.">
        <title>Strategies of tolerance reflected in two North American maple genomes.</title>
        <authorList>
            <person name="McEvoy S.L."/>
            <person name="Sezen U.U."/>
            <person name="Trouern-Trend A."/>
            <person name="McMahon S.M."/>
            <person name="Schaberg P.G."/>
            <person name="Yang J."/>
            <person name="Wegrzyn J.L."/>
            <person name="Swenson N.G."/>
        </authorList>
    </citation>
    <scope>NUCLEOTIDE SEQUENCE</scope>
    <source>
        <strain evidence="1">NS2018</strain>
    </source>
</reference>
<sequence length="190" mass="22615">MWPVLRILHMFGCEKVERLTSHYRSLQETHGVSPHENPQQPFFVFDQVAFPNLEDLSLDWNRIMKEMFNQTFSEYSRKLKILRVRIASMITAICPCCFLYTLPNLEEFYVYDGVFKKIFICEELGCKEQHVEAPGKLRHLWLRNLKDSFLIMKDLGKAVLIRQYKNYSTTRLVSVTWTFKVSEFPHLKEV</sequence>
<dbReference type="AlphaFoldDB" id="A0AA39S475"/>
<dbReference type="Proteomes" id="UP001168877">
    <property type="component" value="Unassembled WGS sequence"/>
</dbReference>
<evidence type="ECO:0000313" key="2">
    <source>
        <dbReference type="Proteomes" id="UP001168877"/>
    </source>
</evidence>
<dbReference type="SUPFAM" id="SSF52047">
    <property type="entry name" value="RNI-like"/>
    <property type="match status" value="1"/>
</dbReference>
<dbReference type="EMBL" id="JAUESC010000383">
    <property type="protein sequence ID" value="KAK0584180.1"/>
    <property type="molecule type" value="Genomic_DNA"/>
</dbReference>
<dbReference type="InterPro" id="IPR032675">
    <property type="entry name" value="LRR_dom_sf"/>
</dbReference>
<accession>A0AA39S475</accession>
<keyword evidence="2" id="KW-1185">Reference proteome</keyword>
<protein>
    <submittedName>
        <fullName evidence="1">Uncharacterized protein</fullName>
    </submittedName>
</protein>
<dbReference type="Gene3D" id="3.80.10.10">
    <property type="entry name" value="Ribonuclease Inhibitor"/>
    <property type="match status" value="1"/>
</dbReference>
<organism evidence="1 2">
    <name type="scientific">Acer saccharum</name>
    <name type="common">Sugar maple</name>
    <dbReference type="NCBI Taxonomy" id="4024"/>
    <lineage>
        <taxon>Eukaryota</taxon>
        <taxon>Viridiplantae</taxon>
        <taxon>Streptophyta</taxon>
        <taxon>Embryophyta</taxon>
        <taxon>Tracheophyta</taxon>
        <taxon>Spermatophyta</taxon>
        <taxon>Magnoliopsida</taxon>
        <taxon>eudicotyledons</taxon>
        <taxon>Gunneridae</taxon>
        <taxon>Pentapetalae</taxon>
        <taxon>rosids</taxon>
        <taxon>malvids</taxon>
        <taxon>Sapindales</taxon>
        <taxon>Sapindaceae</taxon>
        <taxon>Hippocastanoideae</taxon>
        <taxon>Acereae</taxon>
        <taxon>Acer</taxon>
    </lineage>
</organism>
<name>A0AA39S475_ACESA</name>
<evidence type="ECO:0000313" key="1">
    <source>
        <dbReference type="EMBL" id="KAK0584180.1"/>
    </source>
</evidence>
<reference evidence="1" key="2">
    <citation type="submission" date="2023-06" db="EMBL/GenBank/DDBJ databases">
        <authorList>
            <person name="Swenson N.G."/>
            <person name="Wegrzyn J.L."/>
            <person name="Mcevoy S.L."/>
        </authorList>
    </citation>
    <scope>NUCLEOTIDE SEQUENCE</scope>
    <source>
        <strain evidence="1">NS2018</strain>
        <tissue evidence="1">Leaf</tissue>
    </source>
</reference>